<evidence type="ECO:0000256" key="7">
    <source>
        <dbReference type="SAM" id="MobiDB-lite"/>
    </source>
</evidence>
<evidence type="ECO:0000259" key="8">
    <source>
        <dbReference type="PROSITE" id="PS51686"/>
    </source>
</evidence>
<proteinExistence type="inferred from homology"/>
<dbReference type="InterPro" id="IPR049560">
    <property type="entry name" value="MeTrfase_RsmB-F_NOP2_cat"/>
</dbReference>
<dbReference type="CDD" id="cd02440">
    <property type="entry name" value="AdoMet_MTases"/>
    <property type="match status" value="1"/>
</dbReference>
<dbReference type="InterPro" id="IPR029063">
    <property type="entry name" value="SAM-dependent_MTases_sf"/>
</dbReference>
<feature type="binding site" evidence="6">
    <location>
        <position position="338"/>
    </location>
    <ligand>
        <name>S-adenosyl-L-methionine</name>
        <dbReference type="ChEBI" id="CHEBI:59789"/>
    </ligand>
</feature>
<dbReference type="EC" id="2.1.1.176" evidence="9"/>
<dbReference type="PANTHER" id="PTHR22807:SF53">
    <property type="entry name" value="RIBOSOMAL RNA SMALL SUBUNIT METHYLTRANSFERASE B-RELATED"/>
    <property type="match status" value="1"/>
</dbReference>
<feature type="region of interest" description="Disordered" evidence="7">
    <location>
        <begin position="1"/>
        <end position="24"/>
    </location>
</feature>
<evidence type="ECO:0000256" key="3">
    <source>
        <dbReference type="ARBA" id="ARBA00022679"/>
    </source>
</evidence>
<dbReference type="EMBL" id="JACHBQ010000001">
    <property type="protein sequence ID" value="MBB5641355.1"/>
    <property type="molecule type" value="Genomic_DNA"/>
</dbReference>
<evidence type="ECO:0000256" key="1">
    <source>
        <dbReference type="ARBA" id="ARBA00007494"/>
    </source>
</evidence>
<reference evidence="9 10" key="1">
    <citation type="submission" date="2020-08" db="EMBL/GenBank/DDBJ databases">
        <title>Sequencing the genomes of 1000 actinobacteria strains.</title>
        <authorList>
            <person name="Klenk H.-P."/>
        </authorList>
    </citation>
    <scope>NUCLEOTIDE SEQUENCE [LARGE SCALE GENOMIC DNA]</scope>
    <source>
        <strain evidence="9 10">DSM 21065</strain>
    </source>
</reference>
<accession>A0A7W8ZWQ6</accession>
<dbReference type="Gene3D" id="1.10.940.10">
    <property type="entry name" value="NusB-like"/>
    <property type="match status" value="1"/>
</dbReference>
<dbReference type="GO" id="GO:0006355">
    <property type="term" value="P:regulation of DNA-templated transcription"/>
    <property type="evidence" value="ECO:0007669"/>
    <property type="project" value="InterPro"/>
</dbReference>
<dbReference type="AlphaFoldDB" id="A0A7W8ZWQ6"/>
<name>A0A7W8ZWQ6_9MICO</name>
<feature type="domain" description="SAM-dependent MTase RsmB/NOP-type" evidence="8">
    <location>
        <begin position="185"/>
        <end position="477"/>
    </location>
</feature>
<gene>
    <name evidence="9" type="ORF">BJ997_001903</name>
</gene>
<feature type="binding site" evidence="6">
    <location>
        <begin position="287"/>
        <end position="293"/>
    </location>
    <ligand>
        <name>S-adenosyl-L-methionine</name>
        <dbReference type="ChEBI" id="CHEBI:59789"/>
    </ligand>
</feature>
<sequence>MSDTQSRQPQSREPRAPRGAPTDFVQPARRVAYEVIAAVRESDAYANLLLPTRIQRAALNTADAGLATELTYGTLRMQGLYDRVIALAAGRAVTAIDPAILDVLRLGTHQLLATRVATHAAVNESVSLAKQVGSRSATGFTNGVLRTISRSSAEEWLERVLADAGNDDDRLAAEHSHPSWVVRAFRQSLRNEGRENELVELLVADNVPAKVNMVALPGLTSKDDTDKLGEPDAFSPTGFVLAGGDPYHLMSAAGGRVRVQDEGSQLAALSLSRARAVKPGERWLDLCAGPGGKAALLAAEARSHGAELVANELVPARATLVRNALAAIPEKIPVWELDGTRIAEKHPEEFDRILLDAPCTGLGALRRRPEARWRKQPKDVAELAGLQSGLIDAALGALKPGGILAYVTCSPHTAETRSIVATALKKWAGKVSALDTAAVVQSLSSSELDLAGDPSSVQLWPHRHGTDAMFITLLERHTE</sequence>
<dbReference type="GO" id="GO:0003723">
    <property type="term" value="F:RNA binding"/>
    <property type="evidence" value="ECO:0007669"/>
    <property type="project" value="UniProtKB-UniRule"/>
</dbReference>
<evidence type="ECO:0000256" key="5">
    <source>
        <dbReference type="ARBA" id="ARBA00022884"/>
    </source>
</evidence>
<dbReference type="GO" id="GO:0001510">
    <property type="term" value="P:RNA methylation"/>
    <property type="evidence" value="ECO:0007669"/>
    <property type="project" value="InterPro"/>
</dbReference>
<dbReference type="PANTHER" id="PTHR22807">
    <property type="entry name" value="NOP2 YEAST -RELATED NOL1/NOP2/FMU SUN DOMAIN-CONTAINING"/>
    <property type="match status" value="1"/>
</dbReference>
<dbReference type="PRINTS" id="PR02008">
    <property type="entry name" value="RCMTFAMILY"/>
</dbReference>
<feature type="binding site" evidence="6">
    <location>
        <position position="356"/>
    </location>
    <ligand>
        <name>S-adenosyl-L-methionine</name>
        <dbReference type="ChEBI" id="CHEBI:59789"/>
    </ligand>
</feature>
<dbReference type="PROSITE" id="PS51686">
    <property type="entry name" value="SAM_MT_RSMB_NOP"/>
    <property type="match status" value="1"/>
</dbReference>
<dbReference type="SUPFAM" id="SSF48013">
    <property type="entry name" value="NusB-like"/>
    <property type="match status" value="1"/>
</dbReference>
<dbReference type="GO" id="GO:0008173">
    <property type="term" value="F:RNA methyltransferase activity"/>
    <property type="evidence" value="ECO:0007669"/>
    <property type="project" value="InterPro"/>
</dbReference>
<dbReference type="Pfam" id="PF01029">
    <property type="entry name" value="NusB"/>
    <property type="match status" value="1"/>
</dbReference>
<evidence type="ECO:0000256" key="2">
    <source>
        <dbReference type="ARBA" id="ARBA00022603"/>
    </source>
</evidence>
<feature type="binding site" evidence="6">
    <location>
        <position position="312"/>
    </location>
    <ligand>
        <name>S-adenosyl-L-methionine</name>
        <dbReference type="ChEBI" id="CHEBI:59789"/>
    </ligand>
</feature>
<organism evidence="9 10">
    <name type="scientific">Cryobacterium roopkundense</name>
    <dbReference type="NCBI Taxonomy" id="1001240"/>
    <lineage>
        <taxon>Bacteria</taxon>
        <taxon>Bacillati</taxon>
        <taxon>Actinomycetota</taxon>
        <taxon>Actinomycetes</taxon>
        <taxon>Micrococcales</taxon>
        <taxon>Microbacteriaceae</taxon>
        <taxon>Cryobacterium</taxon>
    </lineage>
</organism>
<evidence type="ECO:0000313" key="10">
    <source>
        <dbReference type="Proteomes" id="UP000561726"/>
    </source>
</evidence>
<dbReference type="OrthoDB" id="9810297at2"/>
<evidence type="ECO:0000256" key="6">
    <source>
        <dbReference type="PROSITE-ProRule" id="PRU01023"/>
    </source>
</evidence>
<dbReference type="Pfam" id="PF01189">
    <property type="entry name" value="Methyltr_RsmB-F"/>
    <property type="match status" value="1"/>
</dbReference>
<feature type="active site" description="Nucleophile" evidence="6">
    <location>
        <position position="409"/>
    </location>
</feature>
<keyword evidence="5 6" id="KW-0694">RNA-binding</keyword>
<dbReference type="SUPFAM" id="SSF53335">
    <property type="entry name" value="S-adenosyl-L-methionine-dependent methyltransferases"/>
    <property type="match status" value="1"/>
</dbReference>
<comment type="similarity">
    <text evidence="1 6">Belongs to the class I-like SAM-binding methyltransferase superfamily. RsmB/NOP family.</text>
</comment>
<dbReference type="InterPro" id="IPR006027">
    <property type="entry name" value="NusB_RsmB_TIM44"/>
</dbReference>
<dbReference type="PROSITE" id="PS01153">
    <property type="entry name" value="NOL1_NOP2_SUN"/>
    <property type="match status" value="1"/>
</dbReference>
<comment type="caution">
    <text evidence="9">The sequence shown here is derived from an EMBL/GenBank/DDBJ whole genome shotgun (WGS) entry which is preliminary data.</text>
</comment>
<evidence type="ECO:0000313" key="9">
    <source>
        <dbReference type="EMBL" id="MBB5641355.1"/>
    </source>
</evidence>
<dbReference type="RefSeq" id="WP_084141103.1">
    <property type="nucleotide sequence ID" value="NZ_JACHBQ010000001.1"/>
</dbReference>
<keyword evidence="2 6" id="KW-0489">Methyltransferase</keyword>
<keyword evidence="4 6" id="KW-0949">S-adenosyl-L-methionine</keyword>
<dbReference type="Proteomes" id="UP000561726">
    <property type="component" value="Unassembled WGS sequence"/>
</dbReference>
<dbReference type="InterPro" id="IPR023267">
    <property type="entry name" value="RCMT"/>
</dbReference>
<dbReference type="InterPro" id="IPR001678">
    <property type="entry name" value="MeTrfase_RsmB-F_NOP2_dom"/>
</dbReference>
<dbReference type="InterPro" id="IPR035926">
    <property type="entry name" value="NusB-like_sf"/>
</dbReference>
<dbReference type="Gene3D" id="3.40.50.150">
    <property type="entry name" value="Vaccinia Virus protein VP39"/>
    <property type="match status" value="1"/>
</dbReference>
<evidence type="ECO:0000256" key="4">
    <source>
        <dbReference type="ARBA" id="ARBA00022691"/>
    </source>
</evidence>
<protein>
    <submittedName>
        <fullName evidence="9">16S rRNA (Cytosine967-C5)-methyltransferase</fullName>
        <ecNumber evidence="9">2.1.1.176</ecNumber>
    </submittedName>
</protein>
<dbReference type="InterPro" id="IPR018314">
    <property type="entry name" value="RsmB/NOL1/NOP2-like_CS"/>
</dbReference>
<keyword evidence="3 6" id="KW-0808">Transferase</keyword>